<dbReference type="Proteomes" id="UP001153712">
    <property type="component" value="Chromosome 2"/>
</dbReference>
<proteinExistence type="predicted"/>
<dbReference type="InterPro" id="IPR012317">
    <property type="entry name" value="Poly(ADP-ribose)pol_cat_dom"/>
</dbReference>
<dbReference type="PROSITE" id="PS51059">
    <property type="entry name" value="PARP_CATALYTIC"/>
    <property type="match status" value="1"/>
</dbReference>
<dbReference type="GO" id="GO:0003950">
    <property type="term" value="F:NAD+ poly-ADP-ribosyltransferase activity"/>
    <property type="evidence" value="ECO:0007669"/>
    <property type="project" value="UniProtKB-UniRule"/>
</dbReference>
<dbReference type="SUPFAM" id="SSF56399">
    <property type="entry name" value="ADP-ribosylation"/>
    <property type="match status" value="1"/>
</dbReference>
<reference evidence="3" key="1">
    <citation type="submission" date="2022-01" db="EMBL/GenBank/DDBJ databases">
        <authorList>
            <person name="King R."/>
        </authorList>
    </citation>
    <scope>NUCLEOTIDE SEQUENCE</scope>
</reference>
<dbReference type="AlphaFoldDB" id="A0A9N9XN79"/>
<dbReference type="GO" id="GO:1990404">
    <property type="term" value="F:NAD+-protein mono-ADP-ribosyltransferase activity"/>
    <property type="evidence" value="ECO:0007669"/>
    <property type="project" value="TreeGrafter"/>
</dbReference>
<accession>A0A9N9XN79</accession>
<protein>
    <recommendedName>
        <fullName evidence="1">Poly [ADP-ribose] polymerase</fullName>
        <shortName evidence="1">PARP</shortName>
        <ecNumber evidence="1">2.4.2.-</ecNumber>
    </recommendedName>
</protein>
<organism evidence="3 4">
    <name type="scientific">Phyllotreta striolata</name>
    <name type="common">Striped flea beetle</name>
    <name type="synonym">Crioceris striolata</name>
    <dbReference type="NCBI Taxonomy" id="444603"/>
    <lineage>
        <taxon>Eukaryota</taxon>
        <taxon>Metazoa</taxon>
        <taxon>Ecdysozoa</taxon>
        <taxon>Arthropoda</taxon>
        <taxon>Hexapoda</taxon>
        <taxon>Insecta</taxon>
        <taxon>Pterygota</taxon>
        <taxon>Neoptera</taxon>
        <taxon>Endopterygota</taxon>
        <taxon>Coleoptera</taxon>
        <taxon>Polyphaga</taxon>
        <taxon>Cucujiformia</taxon>
        <taxon>Chrysomeloidea</taxon>
        <taxon>Chrysomelidae</taxon>
        <taxon>Galerucinae</taxon>
        <taxon>Alticini</taxon>
        <taxon>Phyllotreta</taxon>
    </lineage>
</organism>
<evidence type="ECO:0000256" key="1">
    <source>
        <dbReference type="RuleBase" id="RU362114"/>
    </source>
</evidence>
<evidence type="ECO:0000313" key="4">
    <source>
        <dbReference type="Proteomes" id="UP001153712"/>
    </source>
</evidence>
<keyword evidence="1" id="KW-0328">Glycosyltransferase</keyword>
<dbReference type="EC" id="2.4.2.-" evidence="1"/>
<keyword evidence="1" id="KW-0520">NAD</keyword>
<keyword evidence="1" id="KW-0808">Transferase</keyword>
<name>A0A9N9XN79_PHYSR</name>
<evidence type="ECO:0000259" key="2">
    <source>
        <dbReference type="PROSITE" id="PS51059"/>
    </source>
</evidence>
<dbReference type="OrthoDB" id="6133115at2759"/>
<dbReference type="GO" id="GO:0005634">
    <property type="term" value="C:nucleus"/>
    <property type="evidence" value="ECO:0007669"/>
    <property type="project" value="TreeGrafter"/>
</dbReference>
<dbReference type="PANTHER" id="PTHR45740">
    <property type="entry name" value="POLY [ADP-RIBOSE] POLYMERASE"/>
    <property type="match status" value="1"/>
</dbReference>
<dbReference type="Pfam" id="PF00644">
    <property type="entry name" value="PARP"/>
    <property type="match status" value="1"/>
</dbReference>
<dbReference type="PANTHER" id="PTHR45740:SF2">
    <property type="entry name" value="POLY [ADP-RIBOSE] POLYMERASE"/>
    <property type="match status" value="1"/>
</dbReference>
<dbReference type="EMBL" id="OU900095">
    <property type="protein sequence ID" value="CAG9858482.1"/>
    <property type="molecule type" value="Genomic_DNA"/>
</dbReference>
<keyword evidence="4" id="KW-1185">Reference proteome</keyword>
<feature type="domain" description="PARP catalytic" evidence="2">
    <location>
        <begin position="175"/>
        <end position="369"/>
    </location>
</feature>
<evidence type="ECO:0000313" key="3">
    <source>
        <dbReference type="EMBL" id="CAG9858482.1"/>
    </source>
</evidence>
<gene>
    <name evidence="3" type="ORF">PHYEVI_LOCUS4871</name>
</gene>
<dbReference type="Gene3D" id="3.90.228.10">
    <property type="match status" value="1"/>
</dbReference>
<dbReference type="InterPro" id="IPR051712">
    <property type="entry name" value="ARTD-AVP"/>
</dbReference>
<sequence>MWNSCEFFDPKTSPSSTQLIESTPNFYGASSWQFNGINALRPTNKPKSVQVIRPGVYRIFENPPNLWKQIRAPVPQQIAQPASPKYPIYTDNSQKRVQGQCTINSDNNQDYFRIRSNIDMYNEMYYNMLRSFPTALKVSEISKAQPVNRNPQMLTEFLKTFSQLDNVQLNCSDIELINNPDQRYPYTLENLQSSCREYQFVASQFSSTNKSFYTIQSIHKVFNPYLILQYKLKRLELEYNEKKKPVQVLLFHGTPASNLDNICKLNFNWRLPGRHKNELGQAVYFATNAYYATHYGDDGPNKVMIVAKVLIGGYNKGSRYTAYPMLGNDACSCHRTPPQVFAKYDDNSFYPAYIIRYHGVDFKKQQQMH</sequence>